<accession>G8JMV2</accession>
<dbReference type="Gene3D" id="3.90.70.10">
    <property type="entry name" value="Cysteine proteinases"/>
    <property type="match status" value="1"/>
</dbReference>
<keyword evidence="2" id="KW-0812">Transmembrane</keyword>
<dbReference type="AlphaFoldDB" id="G8JMV2"/>
<dbReference type="EMBL" id="CP002497">
    <property type="protein sequence ID" value="AET37416.1"/>
    <property type="molecule type" value="Genomic_DNA"/>
</dbReference>
<dbReference type="GeneID" id="11469602"/>
<dbReference type="OMA" id="HMRITVF"/>
<feature type="transmembrane region" description="Helical" evidence="2">
    <location>
        <begin position="43"/>
        <end position="65"/>
    </location>
</feature>
<reference evidence="5" key="1">
    <citation type="journal article" date="2012" name="G3 (Bethesda)">
        <title>Pichia sorbitophila, an interspecies yeast hybrid reveals early steps of genome resolution following polyploidization.</title>
        <authorList>
            <person name="Leh Louis V."/>
            <person name="Despons L."/>
            <person name="Friedrich A."/>
            <person name="Martin T."/>
            <person name="Durrens P."/>
            <person name="Casaregola S."/>
            <person name="Neuveglise C."/>
            <person name="Fairhead C."/>
            <person name="Marck C."/>
            <person name="Cruz J.A."/>
            <person name="Straub M.L."/>
            <person name="Kugler V."/>
            <person name="Sacerdot C."/>
            <person name="Uzunov Z."/>
            <person name="Thierry A."/>
            <person name="Weiss S."/>
            <person name="Bleykasten C."/>
            <person name="De Montigny J."/>
            <person name="Jacques N."/>
            <person name="Jung P."/>
            <person name="Lemaire M."/>
            <person name="Mallet S."/>
            <person name="Morel G."/>
            <person name="Richard G.F."/>
            <person name="Sarkar A."/>
            <person name="Savel G."/>
            <person name="Schacherer J."/>
            <person name="Seret M.L."/>
            <person name="Talla E."/>
            <person name="Samson G."/>
            <person name="Jubin C."/>
            <person name="Poulain J."/>
            <person name="Vacherie B."/>
            <person name="Barbe V."/>
            <person name="Pelletier E."/>
            <person name="Sherman D.J."/>
            <person name="Westhof E."/>
            <person name="Weissenbach J."/>
            <person name="Baret P.V."/>
            <person name="Wincker P."/>
            <person name="Gaillardin C."/>
            <person name="Dujon B."/>
            <person name="Souciet J.L."/>
        </authorList>
    </citation>
    <scope>NUCLEOTIDE SEQUENCE [LARGE SCALE GENOMIC DNA]</scope>
    <source>
        <strain evidence="5">CBS 270.75 / DBVPG 7215 / KCTC 17166 / NRRL Y-17582</strain>
    </source>
</reference>
<feature type="transmembrane region" description="Helical" evidence="2">
    <location>
        <begin position="6"/>
        <end position="23"/>
    </location>
</feature>
<dbReference type="Proteomes" id="UP000006790">
    <property type="component" value="Chromosome 1"/>
</dbReference>
<dbReference type="InterPro" id="IPR018200">
    <property type="entry name" value="USP_CS"/>
</dbReference>
<evidence type="ECO:0000256" key="2">
    <source>
        <dbReference type="SAM" id="Phobius"/>
    </source>
</evidence>
<dbReference type="InterPro" id="IPR001394">
    <property type="entry name" value="Peptidase_C19_UCH"/>
</dbReference>
<dbReference type="GO" id="GO:0005829">
    <property type="term" value="C:cytosol"/>
    <property type="evidence" value="ECO:0007669"/>
    <property type="project" value="TreeGrafter"/>
</dbReference>
<keyword evidence="2" id="KW-1133">Transmembrane helix</keyword>
<dbReference type="PROSITE" id="PS00973">
    <property type="entry name" value="USP_2"/>
    <property type="match status" value="1"/>
</dbReference>
<feature type="compositionally biased region" description="Polar residues" evidence="1">
    <location>
        <begin position="570"/>
        <end position="587"/>
    </location>
</feature>
<dbReference type="STRING" id="931890.G8JMV2"/>
<keyword evidence="2" id="KW-0472">Membrane</keyword>
<dbReference type="InterPro" id="IPR028889">
    <property type="entry name" value="USP"/>
</dbReference>
<dbReference type="HOGENOM" id="CLU_023181_0_0_1"/>
<dbReference type="RefSeq" id="XP_003644233.1">
    <property type="nucleotide sequence ID" value="XM_003644185.1"/>
</dbReference>
<gene>
    <name evidence="4" type="ordered locus">Ecym_1166</name>
</gene>
<dbReference type="InterPro" id="IPR050164">
    <property type="entry name" value="Peptidase_C19"/>
</dbReference>
<dbReference type="InParanoid" id="G8JMV2"/>
<dbReference type="SUPFAM" id="SSF54001">
    <property type="entry name" value="Cysteine proteinases"/>
    <property type="match status" value="1"/>
</dbReference>
<evidence type="ECO:0000313" key="4">
    <source>
        <dbReference type="EMBL" id="AET37416.1"/>
    </source>
</evidence>
<name>G8JMV2_ERECY</name>
<evidence type="ECO:0000259" key="3">
    <source>
        <dbReference type="PROSITE" id="PS50235"/>
    </source>
</evidence>
<organism evidence="4 5">
    <name type="scientific">Eremothecium cymbalariae (strain CBS 270.75 / DBVPG 7215 / KCTC 17166 / NRRL Y-17582)</name>
    <name type="common">Yeast</name>
    <dbReference type="NCBI Taxonomy" id="931890"/>
    <lineage>
        <taxon>Eukaryota</taxon>
        <taxon>Fungi</taxon>
        <taxon>Dikarya</taxon>
        <taxon>Ascomycota</taxon>
        <taxon>Saccharomycotina</taxon>
        <taxon>Saccharomycetes</taxon>
        <taxon>Saccharomycetales</taxon>
        <taxon>Saccharomycetaceae</taxon>
        <taxon>Eremothecium</taxon>
    </lineage>
</organism>
<dbReference type="Pfam" id="PF00443">
    <property type="entry name" value="UCH"/>
    <property type="match status" value="1"/>
</dbReference>
<protein>
    <recommendedName>
        <fullName evidence="3">USP domain-containing protein</fullName>
    </recommendedName>
</protein>
<dbReference type="PANTHER" id="PTHR24006">
    <property type="entry name" value="UBIQUITIN CARBOXYL-TERMINAL HYDROLASE"/>
    <property type="match status" value="1"/>
</dbReference>
<sequence>MATIVLPSFMSLIVYFISAYRSANSKFGIVQRLLSSRYNNTQLLILGGVTVISYYILGPSISGWLSPGSADMFKSSPREDRYTTGLTNSRNDCFANSSIQALASLPALAEYLNGVTEVVRSTRQALGLLVPRDDAADFSDHGGMPSKKSASPFTDPAAVSANCAAANGKEPEGNHVTPDLLLPDLRMHEALSIMIHNLQQPVKNYTQTSLQPLLHTLEQIHNAKISSGQNDAHEFSQILFETLEKERLALKTFLEKQQLSDIRIPEFPFQGSLATNLICLRCNNSSKVNVHRFTMHSLPVPQMSSASLKDMMFDNQTETIEGYSCISCRLRAILNNERQRDYHNVSQEERAKLDDLAKLLPRICINDDLPEPLELYVKSYHKDGCHIPSLKSRILKRTVVVSSPKVLLLHLSRSVFDGVTYTKNSCNVLFPEDLILNEQEIKEDRCIAVHCVRYKLQAMIKHTGTHFQGHYEVFRHKPDFVKDLKSRAVFISSPTVALPVCTSSSTSKNALLSFAASYSTPITEAIDAVTTTSPAAETIPDTTQCNNNNNPPQKPPRSSTLKRIAHLMPSKQQTTPSRTTDSSNSSEQEIHPIPSSEVSSNPAVGQPHRPSSASSNMINTHSATATTSTDDITDCPASITAPALSTPNPTTYRKIKHVSTHPWWHISDTQVAERKTSELVAETKHVYMLYYQQLPP</sequence>
<feature type="region of interest" description="Disordered" evidence="1">
    <location>
        <begin position="537"/>
        <end position="617"/>
    </location>
</feature>
<dbReference type="PROSITE" id="PS50235">
    <property type="entry name" value="USP_3"/>
    <property type="match status" value="1"/>
</dbReference>
<feature type="domain" description="USP" evidence="3">
    <location>
        <begin position="84"/>
        <end position="694"/>
    </location>
</feature>
<evidence type="ECO:0000256" key="1">
    <source>
        <dbReference type="SAM" id="MobiDB-lite"/>
    </source>
</evidence>
<dbReference type="eggNOG" id="ENOG502QSIQ">
    <property type="taxonomic scope" value="Eukaryota"/>
</dbReference>
<dbReference type="FunCoup" id="G8JMV2">
    <property type="interactions" value="34"/>
</dbReference>
<dbReference type="OrthoDB" id="2248014at2759"/>
<dbReference type="GO" id="GO:0004843">
    <property type="term" value="F:cysteine-type deubiquitinase activity"/>
    <property type="evidence" value="ECO:0007669"/>
    <property type="project" value="InterPro"/>
</dbReference>
<dbReference type="GO" id="GO:0005634">
    <property type="term" value="C:nucleus"/>
    <property type="evidence" value="ECO:0007669"/>
    <property type="project" value="TreeGrafter"/>
</dbReference>
<dbReference type="CDD" id="cd02662">
    <property type="entry name" value="Peptidase_C19F"/>
    <property type="match status" value="1"/>
</dbReference>
<dbReference type="KEGG" id="erc:Ecym_1166"/>
<feature type="compositionally biased region" description="Polar residues" evidence="1">
    <location>
        <begin position="596"/>
        <end position="617"/>
    </location>
</feature>
<dbReference type="InterPro" id="IPR038765">
    <property type="entry name" value="Papain-like_cys_pep_sf"/>
</dbReference>
<keyword evidence="5" id="KW-1185">Reference proteome</keyword>
<evidence type="ECO:0000313" key="5">
    <source>
        <dbReference type="Proteomes" id="UP000006790"/>
    </source>
</evidence>
<proteinExistence type="predicted"/>
<dbReference type="GO" id="GO:0016579">
    <property type="term" value="P:protein deubiquitination"/>
    <property type="evidence" value="ECO:0007669"/>
    <property type="project" value="InterPro"/>
</dbReference>